<accession>A0ABY5I481</accession>
<evidence type="ECO:0000313" key="2">
    <source>
        <dbReference type="Proteomes" id="UP001060112"/>
    </source>
</evidence>
<gene>
    <name evidence="1" type="ORF">NMU03_01805</name>
</gene>
<dbReference type="RefSeq" id="WP_290140790.1">
    <property type="nucleotide sequence ID" value="NZ_CP101620.1"/>
</dbReference>
<name>A0ABY5I481_9FIRM</name>
<proteinExistence type="predicted"/>
<protein>
    <submittedName>
        <fullName evidence="1">Uncharacterized protein</fullName>
    </submittedName>
</protein>
<dbReference type="EMBL" id="CP101620">
    <property type="protein sequence ID" value="UTY39592.1"/>
    <property type="molecule type" value="Genomic_DNA"/>
</dbReference>
<organism evidence="1 2">
    <name type="scientific">Allocoprobacillus halotolerans</name>
    <dbReference type="NCBI Taxonomy" id="2944914"/>
    <lineage>
        <taxon>Bacteria</taxon>
        <taxon>Bacillati</taxon>
        <taxon>Bacillota</taxon>
        <taxon>Erysipelotrichia</taxon>
        <taxon>Erysipelotrichales</taxon>
        <taxon>Erysipelotrichaceae</taxon>
        <taxon>Allocoprobacillus</taxon>
    </lineage>
</organism>
<keyword evidence="2" id="KW-1185">Reference proteome</keyword>
<sequence>MDNITESSLDASTSYKYTTVNVNVPVNSSYIPKLQCYLKCEAINNKPVRFVSLLNADLHREYNGIVKQFGGNIYCNLESLGSFYWKVNGDFYNTGSTTVSGGFEIGIGESFNLSFKVSNTTNYYAYCNKDGRWTLH</sequence>
<dbReference type="Proteomes" id="UP001060112">
    <property type="component" value="Chromosome"/>
</dbReference>
<reference evidence="1" key="1">
    <citation type="submission" date="2022-07" db="EMBL/GenBank/DDBJ databases">
        <title>Faecal culturing of patients with breast cancer.</title>
        <authorList>
            <person name="Teng N.M.Y."/>
            <person name="Kiu R."/>
            <person name="Evans R."/>
            <person name="Baker D.J."/>
            <person name="Zenner C."/>
            <person name="Robinson S.D."/>
            <person name="Hall L.J."/>
        </authorList>
    </citation>
    <scope>NUCLEOTIDE SEQUENCE</scope>
    <source>
        <strain evidence="1">LH1062</strain>
    </source>
</reference>
<evidence type="ECO:0000313" key="1">
    <source>
        <dbReference type="EMBL" id="UTY39592.1"/>
    </source>
</evidence>